<accession>A0A1M5MXV8</accession>
<reference evidence="3" key="1">
    <citation type="submission" date="2016-11" db="EMBL/GenBank/DDBJ databases">
        <authorList>
            <person name="Varghese N."/>
            <person name="Submissions S."/>
        </authorList>
    </citation>
    <scope>NUCLEOTIDE SEQUENCE [LARGE SCALE GENOMIC DNA]</scope>
    <source>
        <strain evidence="3">DSM 17659</strain>
    </source>
</reference>
<dbReference type="EMBL" id="FQWF01000010">
    <property type="protein sequence ID" value="SHG81749.1"/>
    <property type="molecule type" value="Genomic_DNA"/>
</dbReference>
<dbReference type="Proteomes" id="UP000184020">
    <property type="component" value="Unassembled WGS sequence"/>
</dbReference>
<feature type="transmembrane region" description="Helical" evidence="1">
    <location>
        <begin position="161"/>
        <end position="180"/>
    </location>
</feature>
<sequence length="238" mass="27738">MEILNILNKSIKTFGIGNIISIITFLIGLFISYYFYFKSFYRLVYSTNTICKSCKKISDWSNPENMFSTRILIYNNGRKTISTEQINKLEIISSGKIDNIIIVKNVEGLSTNIDKKTAKLNFENLDSTDFIVLEVAHNGNINLKGRVVETGKLLHTEPRNWIILNGFFVIFITLMLFYNMYTILGIENPDTWLFTLNFVVLYGIFMVIRFIHKLLFIPDSLSNRYLETKDKWSLEFNK</sequence>
<keyword evidence="1" id="KW-0812">Transmembrane</keyword>
<protein>
    <submittedName>
        <fullName evidence="2">Uncharacterized protein</fullName>
    </submittedName>
</protein>
<dbReference type="AlphaFoldDB" id="A0A1M5MXV8"/>
<proteinExistence type="predicted"/>
<evidence type="ECO:0000256" key="1">
    <source>
        <dbReference type="SAM" id="Phobius"/>
    </source>
</evidence>
<dbReference type="STRING" id="229205.SAMN05444372_11071"/>
<organism evidence="2 3">
    <name type="scientific">Flavobacterium micromati</name>
    <dbReference type="NCBI Taxonomy" id="229205"/>
    <lineage>
        <taxon>Bacteria</taxon>
        <taxon>Pseudomonadati</taxon>
        <taxon>Bacteroidota</taxon>
        <taxon>Flavobacteriia</taxon>
        <taxon>Flavobacteriales</taxon>
        <taxon>Flavobacteriaceae</taxon>
        <taxon>Flavobacterium</taxon>
    </lineage>
</organism>
<gene>
    <name evidence="2" type="ORF">SAMN05444372_11071</name>
</gene>
<evidence type="ECO:0000313" key="2">
    <source>
        <dbReference type="EMBL" id="SHG81749.1"/>
    </source>
</evidence>
<keyword evidence="1" id="KW-0472">Membrane</keyword>
<keyword evidence="1" id="KW-1133">Transmembrane helix</keyword>
<keyword evidence="3" id="KW-1185">Reference proteome</keyword>
<name>A0A1M5MXV8_9FLAO</name>
<feature type="transmembrane region" description="Helical" evidence="1">
    <location>
        <begin position="192"/>
        <end position="211"/>
    </location>
</feature>
<feature type="transmembrane region" description="Helical" evidence="1">
    <location>
        <begin position="14"/>
        <end position="36"/>
    </location>
</feature>
<evidence type="ECO:0000313" key="3">
    <source>
        <dbReference type="Proteomes" id="UP000184020"/>
    </source>
</evidence>